<comment type="caution">
    <text evidence="3">The sequence shown here is derived from an EMBL/GenBank/DDBJ whole genome shotgun (WGS) entry which is preliminary data.</text>
</comment>
<reference evidence="3 4" key="1">
    <citation type="submission" date="2018-01" db="EMBL/GenBank/DDBJ databases">
        <title>A novel member of the phylum Bacteroidetes isolated from glacier ice.</title>
        <authorList>
            <person name="Liu Q."/>
            <person name="Xin Y.-H."/>
        </authorList>
    </citation>
    <scope>NUCLEOTIDE SEQUENCE [LARGE SCALE GENOMIC DNA]</scope>
    <source>
        <strain evidence="3 4">RB1R16</strain>
    </source>
</reference>
<feature type="transmembrane region" description="Helical" evidence="2">
    <location>
        <begin position="370"/>
        <end position="387"/>
    </location>
</feature>
<evidence type="ECO:0000256" key="2">
    <source>
        <dbReference type="SAM" id="Phobius"/>
    </source>
</evidence>
<feature type="repeat" description="TPR" evidence="1">
    <location>
        <begin position="205"/>
        <end position="238"/>
    </location>
</feature>
<dbReference type="PANTHER" id="PTHR10098">
    <property type="entry name" value="RAPSYN-RELATED"/>
    <property type="match status" value="1"/>
</dbReference>
<keyword evidence="2" id="KW-0812">Transmembrane</keyword>
<feature type="repeat" description="TPR" evidence="1">
    <location>
        <begin position="85"/>
        <end position="118"/>
    </location>
</feature>
<keyword evidence="4" id="KW-1185">Reference proteome</keyword>
<organism evidence="3 4">
    <name type="scientific">Flavipsychrobacter stenotrophus</name>
    <dbReference type="NCBI Taxonomy" id="2077091"/>
    <lineage>
        <taxon>Bacteria</taxon>
        <taxon>Pseudomonadati</taxon>
        <taxon>Bacteroidota</taxon>
        <taxon>Chitinophagia</taxon>
        <taxon>Chitinophagales</taxon>
        <taxon>Chitinophagaceae</taxon>
        <taxon>Flavipsychrobacter</taxon>
    </lineage>
</organism>
<keyword evidence="2" id="KW-1133">Transmembrane helix</keyword>
<dbReference type="Gene3D" id="1.25.40.10">
    <property type="entry name" value="Tetratricopeptide repeat domain"/>
    <property type="match status" value="2"/>
</dbReference>
<dbReference type="Pfam" id="PF13181">
    <property type="entry name" value="TPR_8"/>
    <property type="match status" value="1"/>
</dbReference>
<dbReference type="Pfam" id="PF13424">
    <property type="entry name" value="TPR_12"/>
    <property type="match status" value="1"/>
</dbReference>
<protein>
    <submittedName>
        <fullName evidence="3">Uncharacterized protein</fullName>
    </submittedName>
</protein>
<feature type="repeat" description="TPR" evidence="1">
    <location>
        <begin position="165"/>
        <end position="198"/>
    </location>
</feature>
<keyword evidence="1" id="KW-0802">TPR repeat</keyword>
<accession>A0A2S7SQG1</accession>
<dbReference type="SUPFAM" id="SSF48452">
    <property type="entry name" value="TPR-like"/>
    <property type="match status" value="1"/>
</dbReference>
<dbReference type="PROSITE" id="PS50005">
    <property type="entry name" value="TPR"/>
    <property type="match status" value="3"/>
</dbReference>
<evidence type="ECO:0000313" key="4">
    <source>
        <dbReference type="Proteomes" id="UP000239872"/>
    </source>
</evidence>
<dbReference type="InterPro" id="IPR019734">
    <property type="entry name" value="TPR_rpt"/>
</dbReference>
<sequence>MYKCVSLSALFVFLSIVAYGEKKHSDLTVDSLKSLVVVHSTDTNGVKLLKKISEVYNQTCTDSALAYGSRSLALAKHIHWDKGVANAYMGIGVTYELRSDYPRSLENYMQALKINELIGNKRGVAAGNWGIGNIYRSQRQYDKAIMYSRSALVYYEGVQDKASISSLLLNLGNTYNLLEELDSAINIYSRVLTIKEELEDIEGESRVLMNIGSVYLKQNNYNQCIAYYFKSLRMIESTREQYDYGSILGNIGQCYLVIAKDSNVIKPDSLISTDKKTNLITAVKFLDSALAISRSLGEVNDARITSLDLSEALELLGNYKGALSMYKQHVAYKDSIFSEENIDKIAAIEKQRAREIKDKDIQIAKLRTEVYAICIAILVVVMIYIGYRLARQIKSNKQLANDRAGHLKRIASQSKILEHIAHIQSHDLRGNVATILGLSKLFNFDDASDPFNKEIIHNIDMVATKMDGVITDVINEENKLMKENL</sequence>
<dbReference type="EMBL" id="PPSL01000009">
    <property type="protein sequence ID" value="PQJ08994.1"/>
    <property type="molecule type" value="Genomic_DNA"/>
</dbReference>
<evidence type="ECO:0000256" key="1">
    <source>
        <dbReference type="PROSITE-ProRule" id="PRU00339"/>
    </source>
</evidence>
<keyword evidence="2" id="KW-0472">Membrane</keyword>
<name>A0A2S7SQG1_9BACT</name>
<evidence type="ECO:0000313" key="3">
    <source>
        <dbReference type="EMBL" id="PQJ08994.1"/>
    </source>
</evidence>
<dbReference type="AlphaFoldDB" id="A0A2S7SQG1"/>
<dbReference type="InterPro" id="IPR011990">
    <property type="entry name" value="TPR-like_helical_dom_sf"/>
</dbReference>
<dbReference type="PANTHER" id="PTHR10098:SF108">
    <property type="entry name" value="TETRATRICOPEPTIDE REPEAT PROTEIN 28"/>
    <property type="match status" value="1"/>
</dbReference>
<dbReference type="Proteomes" id="UP000239872">
    <property type="component" value="Unassembled WGS sequence"/>
</dbReference>
<dbReference type="RefSeq" id="WP_105041284.1">
    <property type="nucleotide sequence ID" value="NZ_PPSL01000009.1"/>
</dbReference>
<dbReference type="OrthoDB" id="6231665at2"/>
<proteinExistence type="predicted"/>
<gene>
    <name evidence="3" type="ORF">CJD36_021555</name>
</gene>
<dbReference type="SMART" id="SM00028">
    <property type="entry name" value="TPR"/>
    <property type="match status" value="5"/>
</dbReference>